<dbReference type="PANTHER" id="PTHR33835:SF1">
    <property type="entry name" value="METALLO-BETA-LACTAMASE DOMAIN-CONTAINING PROTEIN"/>
    <property type="match status" value="1"/>
</dbReference>
<protein>
    <recommendedName>
        <fullName evidence="3">Metallo-beta-lactamase domain-containing protein</fullName>
    </recommendedName>
</protein>
<dbReference type="Proteomes" id="UP000308671">
    <property type="component" value="Unassembled WGS sequence"/>
</dbReference>
<dbReference type="PANTHER" id="PTHR33835">
    <property type="entry name" value="YALI0C07656P"/>
    <property type="match status" value="1"/>
</dbReference>
<gene>
    <name evidence="1" type="ORF">BGAL_0068g00200</name>
</gene>
<comment type="caution">
    <text evidence="1">The sequence shown here is derived from an EMBL/GenBank/DDBJ whole genome shotgun (WGS) entry which is preliminary data.</text>
</comment>
<name>A0A4S8RE78_9HELO</name>
<dbReference type="OrthoDB" id="421671at2759"/>
<proteinExistence type="predicted"/>
<evidence type="ECO:0008006" key="3">
    <source>
        <dbReference type="Google" id="ProtNLM"/>
    </source>
</evidence>
<evidence type="ECO:0000313" key="1">
    <source>
        <dbReference type="EMBL" id="THV52799.1"/>
    </source>
</evidence>
<dbReference type="EMBL" id="PQXL01000068">
    <property type="protein sequence ID" value="THV52799.1"/>
    <property type="molecule type" value="Genomic_DNA"/>
</dbReference>
<dbReference type="AlphaFoldDB" id="A0A4S8RE78"/>
<organism evidence="1 2">
    <name type="scientific">Botrytis galanthina</name>
    <dbReference type="NCBI Taxonomy" id="278940"/>
    <lineage>
        <taxon>Eukaryota</taxon>
        <taxon>Fungi</taxon>
        <taxon>Dikarya</taxon>
        <taxon>Ascomycota</taxon>
        <taxon>Pezizomycotina</taxon>
        <taxon>Leotiomycetes</taxon>
        <taxon>Helotiales</taxon>
        <taxon>Sclerotiniaceae</taxon>
        <taxon>Botrytis</taxon>
    </lineage>
</organism>
<evidence type="ECO:0000313" key="2">
    <source>
        <dbReference type="Proteomes" id="UP000308671"/>
    </source>
</evidence>
<dbReference type="SUPFAM" id="SSF56281">
    <property type="entry name" value="Metallo-hydrolase/oxidoreductase"/>
    <property type="match status" value="1"/>
</dbReference>
<dbReference type="InterPro" id="IPR025638">
    <property type="entry name" value="DUF4336"/>
</dbReference>
<sequence length="276" mass="31273">MSDKLVPSDPEKVMVIRDVTPNITTLSVPFLRFGMIKFGGRATIVRLTSGQLAVFSPVALTPSVTTKLQSLGNRVAYVAAPDLEHHIFLSDWHKAYPNAHFIAPEGLAEKRAEQAKSDKKVTNVHFQTIFTKKNKAEIRISPEFDTDFEYEFVDSHPNKELVFYYKPDRTLIEADMMFNMPATEQYSKTGEDASSGFATKLFGHLQTTKGSAIWQKRMLWYLFSKSDREGFNQSVKRINTWGFENIIPCHGDTIVGNGKGIFEKVFAWHLQGKNSK</sequence>
<dbReference type="InterPro" id="IPR036866">
    <property type="entry name" value="RibonucZ/Hydroxyglut_hydro"/>
</dbReference>
<accession>A0A4S8RE78</accession>
<dbReference type="Pfam" id="PF14234">
    <property type="entry name" value="DUF4336"/>
    <property type="match status" value="1"/>
</dbReference>
<reference evidence="1 2" key="1">
    <citation type="submission" date="2017-12" db="EMBL/GenBank/DDBJ databases">
        <title>Comparative genomics of Botrytis spp.</title>
        <authorList>
            <person name="Valero-Jimenez C.A."/>
            <person name="Tapia P."/>
            <person name="Veloso J."/>
            <person name="Silva-Moreno E."/>
            <person name="Staats M."/>
            <person name="Valdes J.H."/>
            <person name="Van Kan J.A.L."/>
        </authorList>
    </citation>
    <scope>NUCLEOTIDE SEQUENCE [LARGE SCALE GENOMIC DNA]</scope>
    <source>
        <strain evidence="1 2">MUCL435</strain>
    </source>
</reference>
<keyword evidence="2" id="KW-1185">Reference proteome</keyword>